<evidence type="ECO:0000313" key="2">
    <source>
        <dbReference type="Proteomes" id="UP000087171"/>
    </source>
</evidence>
<gene>
    <name evidence="3" type="primary">LOC101505740</name>
</gene>
<reference evidence="2" key="1">
    <citation type="journal article" date="2013" name="Nat. Biotechnol.">
        <title>Draft genome sequence of chickpea (Cicer arietinum) provides a resource for trait improvement.</title>
        <authorList>
            <person name="Varshney R.K."/>
            <person name="Song C."/>
            <person name="Saxena R.K."/>
            <person name="Azam S."/>
            <person name="Yu S."/>
            <person name="Sharpe A.G."/>
            <person name="Cannon S."/>
            <person name="Baek J."/>
            <person name="Rosen B.D."/>
            <person name="Tar'an B."/>
            <person name="Millan T."/>
            <person name="Zhang X."/>
            <person name="Ramsay L.D."/>
            <person name="Iwata A."/>
            <person name="Wang Y."/>
            <person name="Nelson W."/>
            <person name="Farmer A.D."/>
            <person name="Gaur P.M."/>
            <person name="Soderlund C."/>
            <person name="Penmetsa R.V."/>
            <person name="Xu C."/>
            <person name="Bharti A.K."/>
            <person name="He W."/>
            <person name="Winter P."/>
            <person name="Zhao S."/>
            <person name="Hane J.K."/>
            <person name="Carrasquilla-Garcia N."/>
            <person name="Condie J.A."/>
            <person name="Upadhyaya H.D."/>
            <person name="Luo M.C."/>
            <person name="Thudi M."/>
            <person name="Gowda C.L."/>
            <person name="Singh N.P."/>
            <person name="Lichtenzveig J."/>
            <person name="Gali K.K."/>
            <person name="Rubio J."/>
            <person name="Nadarajan N."/>
            <person name="Dolezel J."/>
            <person name="Bansal K.C."/>
            <person name="Xu X."/>
            <person name="Edwards D."/>
            <person name="Zhang G."/>
            <person name="Kahl G."/>
            <person name="Gil J."/>
            <person name="Singh K.B."/>
            <person name="Datta S.K."/>
            <person name="Jackson S.A."/>
            <person name="Wang J."/>
            <person name="Cook D.R."/>
        </authorList>
    </citation>
    <scope>NUCLEOTIDE SEQUENCE [LARGE SCALE GENOMIC DNA]</scope>
    <source>
        <strain evidence="2">cv. CDC Frontier</strain>
    </source>
</reference>
<accession>A0A1S2XNJ0</accession>
<keyword evidence="2" id="KW-1185">Reference proteome</keyword>
<dbReference type="GeneID" id="101505740"/>
<dbReference type="AlphaFoldDB" id="A0A1S2XNJ0"/>
<dbReference type="Proteomes" id="UP000087171">
    <property type="component" value="Chromosome Ca3"/>
</dbReference>
<name>A0A1S2XNJ0_CICAR</name>
<feature type="compositionally biased region" description="Basic residues" evidence="1">
    <location>
        <begin position="296"/>
        <end position="305"/>
    </location>
</feature>
<dbReference type="KEGG" id="cam:101505740"/>
<feature type="region of interest" description="Disordered" evidence="1">
    <location>
        <begin position="275"/>
        <end position="305"/>
    </location>
</feature>
<sequence length="305" mass="35412">MKPKGLIVETLDKWGVKLSTYQAYRTKGRAIEMIQGARREQYAHLREYADELRRSNPNSIFIIKPLIWLDACFLKREYDGQLIAVVGKHRNNQMIPIAYAIVEADWYMSLPTLGPMWNTYYVLNTFMEIGKTKYPGGHMKELLWLASTATVVRYWEKAMRKIKAINEDAWKDMMQLPPSMWTRSAFRIDTQCLTAYWKTNFLTCYSYIVMPSNGPKLWQASNVEHINSPIMRRSPGRPKKKRNKSNDKPKGSKILPRQFVAVKCKNCRKLDHNTRTCKGKNAADREIPKGGNNVNKTKKAKTTRV</sequence>
<organism evidence="2 3">
    <name type="scientific">Cicer arietinum</name>
    <name type="common">Chickpea</name>
    <name type="synonym">Garbanzo</name>
    <dbReference type="NCBI Taxonomy" id="3827"/>
    <lineage>
        <taxon>Eukaryota</taxon>
        <taxon>Viridiplantae</taxon>
        <taxon>Streptophyta</taxon>
        <taxon>Embryophyta</taxon>
        <taxon>Tracheophyta</taxon>
        <taxon>Spermatophyta</taxon>
        <taxon>Magnoliopsida</taxon>
        <taxon>eudicotyledons</taxon>
        <taxon>Gunneridae</taxon>
        <taxon>Pentapetalae</taxon>
        <taxon>rosids</taxon>
        <taxon>fabids</taxon>
        <taxon>Fabales</taxon>
        <taxon>Fabaceae</taxon>
        <taxon>Papilionoideae</taxon>
        <taxon>50 kb inversion clade</taxon>
        <taxon>NPAAA clade</taxon>
        <taxon>Hologalegina</taxon>
        <taxon>IRL clade</taxon>
        <taxon>Cicereae</taxon>
        <taxon>Cicer</taxon>
    </lineage>
</organism>
<evidence type="ECO:0000256" key="1">
    <source>
        <dbReference type="SAM" id="MobiDB-lite"/>
    </source>
</evidence>
<proteinExistence type="predicted"/>
<dbReference type="PANTHER" id="PTHR31973">
    <property type="entry name" value="POLYPROTEIN, PUTATIVE-RELATED"/>
    <property type="match status" value="1"/>
</dbReference>
<feature type="region of interest" description="Disordered" evidence="1">
    <location>
        <begin position="228"/>
        <end position="255"/>
    </location>
</feature>
<dbReference type="RefSeq" id="XP_004492078.1">
    <property type="nucleotide sequence ID" value="XM_004492021.1"/>
</dbReference>
<dbReference type="STRING" id="3827.A0A1S2XNJ0"/>
<protein>
    <submittedName>
        <fullName evidence="3">Uncharacterized protein LOC101505740</fullName>
    </submittedName>
</protein>
<feature type="compositionally biased region" description="Basic residues" evidence="1">
    <location>
        <begin position="234"/>
        <end position="243"/>
    </location>
</feature>
<dbReference type="PaxDb" id="3827-XP_004492078.1"/>
<dbReference type="OrthoDB" id="1646772at2759"/>
<reference evidence="3" key="2">
    <citation type="submission" date="2025-08" db="UniProtKB">
        <authorList>
            <consortium name="RefSeq"/>
        </authorList>
    </citation>
    <scope>IDENTIFICATION</scope>
    <source>
        <tissue evidence="3">Etiolated seedlings</tissue>
    </source>
</reference>
<dbReference type="PANTHER" id="PTHR31973:SF187">
    <property type="entry name" value="MUTATOR TRANSPOSASE MUDRA PROTEIN"/>
    <property type="match status" value="1"/>
</dbReference>
<evidence type="ECO:0000313" key="3">
    <source>
        <dbReference type="RefSeq" id="XP_004492078.1"/>
    </source>
</evidence>